<dbReference type="InterPro" id="IPR045584">
    <property type="entry name" value="Pilin-like"/>
</dbReference>
<reference evidence="2 3" key="1">
    <citation type="submission" date="2023-09" db="EMBL/GenBank/DDBJ databases">
        <authorList>
            <person name="Rey-Velasco X."/>
        </authorList>
    </citation>
    <scope>NUCLEOTIDE SEQUENCE [LARGE SCALE GENOMIC DNA]</scope>
    <source>
        <strain evidence="2 3">P385</strain>
    </source>
</reference>
<dbReference type="InterPro" id="IPR012902">
    <property type="entry name" value="N_methyl_site"/>
</dbReference>
<comment type="caution">
    <text evidence="2">The sequence shown here is derived from an EMBL/GenBank/DDBJ whole genome shotgun (WGS) entry which is preliminary data.</text>
</comment>
<dbReference type="Pfam" id="PF07963">
    <property type="entry name" value="N_methyl"/>
    <property type="match status" value="1"/>
</dbReference>
<dbReference type="Pfam" id="PF16074">
    <property type="entry name" value="PilW"/>
    <property type="match status" value="1"/>
</dbReference>
<dbReference type="InterPro" id="IPR032092">
    <property type="entry name" value="PilW"/>
</dbReference>
<sequence>MTTRRRQSGFTLTELMIGMVIGLLLLAGILEILLGNRESFQVQQQQAALQQNARVVSYFLDTIVAHAGYYPDTFLDTERVFRNGGDPLRGEDGNFDEVTIRFQSDGALNDCGGGLVDEDVISTNRFYVSDTDDDGNATLLCQRSLQQADGSAVKRADGSTVGDSFLPLIENVSALSIRYGMDTDEDGSVDRYGDAASVKAVSDFDRVHSVHIQVVLASEGEVLTTARDANEDPQFKQTLFDDDLELPSDRRQRVLVDRVIALKNRLP</sequence>
<dbReference type="EMBL" id="JAVRHY010000002">
    <property type="protein sequence ID" value="MDT0617311.1"/>
    <property type="molecule type" value="Genomic_DNA"/>
</dbReference>
<dbReference type="NCBIfam" id="TIGR02532">
    <property type="entry name" value="IV_pilin_GFxxxE"/>
    <property type="match status" value="1"/>
</dbReference>
<accession>A0ABU3B8K3</accession>
<feature type="transmembrane region" description="Helical" evidence="1">
    <location>
        <begin position="12"/>
        <end position="34"/>
    </location>
</feature>
<organism evidence="2 3">
    <name type="scientific">Spectribacter acetivorans</name>
    <dbReference type="NCBI Taxonomy" id="3075603"/>
    <lineage>
        <taxon>Bacteria</taxon>
        <taxon>Pseudomonadati</taxon>
        <taxon>Pseudomonadota</taxon>
        <taxon>Gammaproteobacteria</taxon>
        <taxon>Salinisphaerales</taxon>
        <taxon>Salinisphaeraceae</taxon>
        <taxon>Spectribacter</taxon>
    </lineage>
</organism>
<keyword evidence="3" id="KW-1185">Reference proteome</keyword>
<dbReference type="RefSeq" id="WP_311657005.1">
    <property type="nucleotide sequence ID" value="NZ_JAVRHY010000002.1"/>
</dbReference>
<protein>
    <submittedName>
        <fullName evidence="2">PilW family protein</fullName>
    </submittedName>
</protein>
<gene>
    <name evidence="2" type="ORF">RM531_02375</name>
</gene>
<dbReference type="Proteomes" id="UP001259982">
    <property type="component" value="Unassembled WGS sequence"/>
</dbReference>
<keyword evidence="1" id="KW-0472">Membrane</keyword>
<proteinExistence type="predicted"/>
<evidence type="ECO:0000313" key="2">
    <source>
        <dbReference type="EMBL" id="MDT0617311.1"/>
    </source>
</evidence>
<keyword evidence="1" id="KW-0812">Transmembrane</keyword>
<keyword evidence="1" id="KW-1133">Transmembrane helix</keyword>
<name>A0ABU3B8K3_9GAMM</name>
<evidence type="ECO:0000256" key="1">
    <source>
        <dbReference type="SAM" id="Phobius"/>
    </source>
</evidence>
<dbReference type="SUPFAM" id="SSF54523">
    <property type="entry name" value="Pili subunits"/>
    <property type="match status" value="1"/>
</dbReference>
<evidence type="ECO:0000313" key="3">
    <source>
        <dbReference type="Proteomes" id="UP001259982"/>
    </source>
</evidence>